<proteinExistence type="predicted"/>
<gene>
    <name evidence="2" type="ORF">K443DRAFT_408357</name>
</gene>
<dbReference type="EMBL" id="KN838860">
    <property type="protein sequence ID" value="KIJ93169.1"/>
    <property type="molecule type" value="Genomic_DNA"/>
</dbReference>
<dbReference type="HOGENOM" id="CLU_595910_0_0_1"/>
<evidence type="ECO:0000256" key="1">
    <source>
        <dbReference type="SAM" id="MobiDB-lite"/>
    </source>
</evidence>
<accession>A0A0C9WIL8</accession>
<evidence type="ECO:0000313" key="2">
    <source>
        <dbReference type="EMBL" id="KIJ93169.1"/>
    </source>
</evidence>
<reference evidence="2 3" key="1">
    <citation type="submission" date="2014-04" db="EMBL/GenBank/DDBJ databases">
        <authorList>
            <consortium name="DOE Joint Genome Institute"/>
            <person name="Kuo A."/>
            <person name="Kohler A."/>
            <person name="Nagy L.G."/>
            <person name="Floudas D."/>
            <person name="Copeland A."/>
            <person name="Barry K.W."/>
            <person name="Cichocki N."/>
            <person name="Veneault-Fourrey C."/>
            <person name="LaButti K."/>
            <person name="Lindquist E.A."/>
            <person name="Lipzen A."/>
            <person name="Lundell T."/>
            <person name="Morin E."/>
            <person name="Murat C."/>
            <person name="Sun H."/>
            <person name="Tunlid A."/>
            <person name="Henrissat B."/>
            <person name="Grigoriev I.V."/>
            <person name="Hibbett D.S."/>
            <person name="Martin F."/>
            <person name="Nordberg H.P."/>
            <person name="Cantor M.N."/>
            <person name="Hua S.X."/>
        </authorList>
    </citation>
    <scope>NUCLEOTIDE SEQUENCE [LARGE SCALE GENOMIC DNA]</scope>
    <source>
        <strain evidence="2 3">LaAM-08-1</strain>
    </source>
</reference>
<dbReference type="Proteomes" id="UP000054477">
    <property type="component" value="Unassembled WGS sequence"/>
</dbReference>
<reference evidence="3" key="2">
    <citation type="submission" date="2015-01" db="EMBL/GenBank/DDBJ databases">
        <title>Evolutionary Origins and Diversification of the Mycorrhizal Mutualists.</title>
        <authorList>
            <consortium name="DOE Joint Genome Institute"/>
            <consortium name="Mycorrhizal Genomics Consortium"/>
            <person name="Kohler A."/>
            <person name="Kuo A."/>
            <person name="Nagy L.G."/>
            <person name="Floudas D."/>
            <person name="Copeland A."/>
            <person name="Barry K.W."/>
            <person name="Cichocki N."/>
            <person name="Veneault-Fourrey C."/>
            <person name="LaButti K."/>
            <person name="Lindquist E.A."/>
            <person name="Lipzen A."/>
            <person name="Lundell T."/>
            <person name="Morin E."/>
            <person name="Murat C."/>
            <person name="Riley R."/>
            <person name="Ohm R."/>
            <person name="Sun H."/>
            <person name="Tunlid A."/>
            <person name="Henrissat B."/>
            <person name="Grigoriev I.V."/>
            <person name="Hibbett D.S."/>
            <person name="Martin F."/>
        </authorList>
    </citation>
    <scope>NUCLEOTIDE SEQUENCE [LARGE SCALE GENOMIC DNA]</scope>
    <source>
        <strain evidence="3">LaAM-08-1</strain>
    </source>
</reference>
<keyword evidence="3" id="KW-1185">Reference proteome</keyword>
<dbReference type="AlphaFoldDB" id="A0A0C9WIL8"/>
<dbReference type="OrthoDB" id="3004490at2759"/>
<evidence type="ECO:0000313" key="3">
    <source>
        <dbReference type="Proteomes" id="UP000054477"/>
    </source>
</evidence>
<sequence>MAELTIPPSDSFMHRPSPSTTNVTNFHNESQHNHTHNYINTHSFTGDTVLGTTIINEQHSGHPALSDDVARLFNDIIVDCAITANLEVPLALQDQAGSGANSAVDTSDIVLDELQDPLFPRTPEQSYFYAGELKKIISRMKEGKHILTEDNLNDLNSSLFGSNTASRGILGYDRDYVRWKLRNGSQAPIVADFLEQIRRLSQFVQGMRGGETIAQLVDALGLPESGDDTVKRLQAWRLLWLTLLFDHSMVIGSQTLKTQIASLFGLPCPGYQRSFNVALKHLVELDIEVIPTENIREHFQLDGKKLKVLRLSPVDAISLASYNNNLIARVFGVETLGSEILHSLYVLYGRNRYRTEAEALGLGPNWTWNEIIRREDFLRNRECQPKVLMHRVYSLEKLIQHRRSWLPSLIRDVRKSKRQQPFVFWGSVLAILYGSSSILQTLASVWSIILVYKPPSHPS</sequence>
<protein>
    <submittedName>
        <fullName evidence="2">Uncharacterized protein</fullName>
    </submittedName>
</protein>
<name>A0A0C9WIL8_9AGAR</name>
<organism evidence="2 3">
    <name type="scientific">Laccaria amethystina LaAM-08-1</name>
    <dbReference type="NCBI Taxonomy" id="1095629"/>
    <lineage>
        <taxon>Eukaryota</taxon>
        <taxon>Fungi</taxon>
        <taxon>Dikarya</taxon>
        <taxon>Basidiomycota</taxon>
        <taxon>Agaricomycotina</taxon>
        <taxon>Agaricomycetes</taxon>
        <taxon>Agaricomycetidae</taxon>
        <taxon>Agaricales</taxon>
        <taxon>Agaricineae</taxon>
        <taxon>Hydnangiaceae</taxon>
        <taxon>Laccaria</taxon>
    </lineage>
</organism>
<feature type="region of interest" description="Disordered" evidence="1">
    <location>
        <begin position="1"/>
        <end position="20"/>
    </location>
</feature>